<feature type="transmembrane region" description="Helical" evidence="6">
    <location>
        <begin position="593"/>
        <end position="614"/>
    </location>
</feature>
<feature type="transmembrane region" description="Helical" evidence="6">
    <location>
        <begin position="1599"/>
        <end position="1616"/>
    </location>
</feature>
<feature type="transmembrane region" description="Helical" evidence="6">
    <location>
        <begin position="236"/>
        <end position="256"/>
    </location>
</feature>
<evidence type="ECO:0000313" key="8">
    <source>
        <dbReference type="EMBL" id="KAH7557680.1"/>
    </source>
</evidence>
<feature type="transmembrane region" description="Helical" evidence="6">
    <location>
        <begin position="1120"/>
        <end position="1149"/>
    </location>
</feature>
<feature type="transmembrane region" description="Helical" evidence="6">
    <location>
        <begin position="371"/>
        <end position="393"/>
    </location>
</feature>
<reference evidence="8 9" key="1">
    <citation type="submission" date="2021-02" db="EMBL/GenBank/DDBJ databases">
        <title>Plant Genome Project.</title>
        <authorList>
            <person name="Zhang R.-G."/>
        </authorList>
    </citation>
    <scope>NUCLEOTIDE SEQUENCE [LARGE SCALE GENOMIC DNA]</scope>
    <source>
        <tissue evidence="8">Leaves</tissue>
    </source>
</reference>
<feature type="transmembrane region" description="Helical" evidence="6">
    <location>
        <begin position="454"/>
        <end position="481"/>
    </location>
</feature>
<feature type="transmembrane region" description="Helical" evidence="6">
    <location>
        <begin position="74"/>
        <end position="90"/>
    </location>
</feature>
<dbReference type="Pfam" id="PF01794">
    <property type="entry name" value="Ferric_reduct"/>
    <property type="match status" value="2"/>
</dbReference>
<dbReference type="Pfam" id="PF08030">
    <property type="entry name" value="NAD_binding_6"/>
    <property type="match status" value="2"/>
</dbReference>
<feature type="transmembrane region" description="Helical" evidence="6">
    <location>
        <begin position="156"/>
        <end position="178"/>
    </location>
</feature>
<dbReference type="InterPro" id="IPR013130">
    <property type="entry name" value="Fe3_Rdtase_TM_dom"/>
</dbReference>
<feature type="transmembrane region" description="Helical" evidence="6">
    <location>
        <begin position="1285"/>
        <end position="1302"/>
    </location>
</feature>
<evidence type="ECO:0000256" key="3">
    <source>
        <dbReference type="ARBA" id="ARBA00022989"/>
    </source>
</evidence>
<feature type="transmembrane region" description="Helical" evidence="6">
    <location>
        <begin position="399"/>
        <end position="420"/>
    </location>
</feature>
<dbReference type="EMBL" id="JAFEMO010000011">
    <property type="protein sequence ID" value="KAH7557680.1"/>
    <property type="molecule type" value="Genomic_DNA"/>
</dbReference>
<dbReference type="Gene3D" id="3.40.50.80">
    <property type="entry name" value="Nucleotide-binding domain of ferredoxin-NADP reductase (FNR) module"/>
    <property type="match status" value="3"/>
</dbReference>
<evidence type="ECO:0000259" key="7">
    <source>
        <dbReference type="PROSITE" id="PS51384"/>
    </source>
</evidence>
<organism evidence="8 9">
    <name type="scientific">Xanthoceras sorbifolium</name>
    <dbReference type="NCBI Taxonomy" id="99658"/>
    <lineage>
        <taxon>Eukaryota</taxon>
        <taxon>Viridiplantae</taxon>
        <taxon>Streptophyta</taxon>
        <taxon>Embryophyta</taxon>
        <taxon>Tracheophyta</taxon>
        <taxon>Spermatophyta</taxon>
        <taxon>Magnoliopsida</taxon>
        <taxon>eudicotyledons</taxon>
        <taxon>Gunneridae</taxon>
        <taxon>Pentapetalae</taxon>
        <taxon>rosids</taxon>
        <taxon>malvids</taxon>
        <taxon>Sapindales</taxon>
        <taxon>Sapindaceae</taxon>
        <taxon>Xanthoceroideae</taxon>
        <taxon>Xanthoceras</taxon>
    </lineage>
</organism>
<feature type="transmembrane region" description="Helical" evidence="6">
    <location>
        <begin position="1217"/>
        <end position="1239"/>
    </location>
</feature>
<dbReference type="InterPro" id="IPR017927">
    <property type="entry name" value="FAD-bd_FR_type"/>
</dbReference>
<dbReference type="SUPFAM" id="SSF52343">
    <property type="entry name" value="Ferredoxin reductase-like, C-terminal NADP-linked domain"/>
    <property type="match status" value="2"/>
</dbReference>
<comment type="caution">
    <text evidence="8">The sequence shown here is derived from an EMBL/GenBank/DDBJ whole genome shotgun (WGS) entry which is preliminary data.</text>
</comment>
<feature type="domain" description="FAD-binding FR-type" evidence="7">
    <location>
        <begin position="1329"/>
        <end position="1432"/>
    </location>
</feature>
<dbReference type="InterPro" id="IPR013121">
    <property type="entry name" value="Fe_red_NAD-bd_6"/>
</dbReference>
<feature type="transmembrane region" description="Helical" evidence="6">
    <location>
        <begin position="924"/>
        <end position="951"/>
    </location>
</feature>
<evidence type="ECO:0000256" key="5">
    <source>
        <dbReference type="ARBA" id="ARBA00023136"/>
    </source>
</evidence>
<dbReference type="Pfam" id="PF08022">
    <property type="entry name" value="FAD_binding_8"/>
    <property type="match status" value="2"/>
</dbReference>
<feature type="domain" description="FAD-binding FR-type" evidence="7">
    <location>
        <begin position="705"/>
        <end position="806"/>
    </location>
</feature>
<keyword evidence="9" id="KW-1185">Reference proteome</keyword>
<feature type="transmembrane region" description="Helical" evidence="6">
    <location>
        <begin position="1744"/>
        <end position="1764"/>
    </location>
</feature>
<proteinExistence type="predicted"/>
<evidence type="ECO:0000256" key="2">
    <source>
        <dbReference type="ARBA" id="ARBA00022692"/>
    </source>
</evidence>
<evidence type="ECO:0000256" key="6">
    <source>
        <dbReference type="SAM" id="Phobius"/>
    </source>
</evidence>
<evidence type="ECO:0000256" key="4">
    <source>
        <dbReference type="ARBA" id="ARBA00023002"/>
    </source>
</evidence>
<feature type="transmembrane region" description="Helical" evidence="6">
    <location>
        <begin position="124"/>
        <end position="144"/>
    </location>
</feature>
<dbReference type="PANTHER" id="PTHR11972:SF79">
    <property type="entry name" value="FERRIC REDUCTION OXIDASE 4-RELATED"/>
    <property type="match status" value="1"/>
</dbReference>
<keyword evidence="2 6" id="KW-0812">Transmembrane</keyword>
<dbReference type="InterPro" id="IPR013112">
    <property type="entry name" value="FAD-bd_8"/>
</dbReference>
<feature type="transmembrane region" description="Helical" evidence="6">
    <location>
        <begin position="190"/>
        <end position="215"/>
    </location>
</feature>
<keyword evidence="4" id="KW-0560">Oxidoreductase</keyword>
<feature type="transmembrane region" description="Helical" evidence="6">
    <location>
        <begin position="1254"/>
        <end position="1273"/>
    </location>
</feature>
<feature type="transmembrane region" description="Helical" evidence="6">
    <location>
        <begin position="1182"/>
        <end position="1205"/>
    </location>
</feature>
<dbReference type="CDD" id="cd06186">
    <property type="entry name" value="NOX_Duox_like_FAD_NADP"/>
    <property type="match status" value="2"/>
</dbReference>
<protein>
    <recommendedName>
        <fullName evidence="7">FAD-binding FR-type domain-containing protein</fullName>
    </recommendedName>
</protein>
<comment type="subcellular location">
    <subcellularLocation>
        <location evidence="1">Membrane</location>
        <topology evidence="1">Multi-pass membrane protein</topology>
    </subcellularLocation>
</comment>
<feature type="transmembrane region" description="Helical" evidence="6">
    <location>
        <begin position="502"/>
        <end position="525"/>
    </location>
</feature>
<name>A0ABQ8HGB5_9ROSI</name>
<dbReference type="Pfam" id="PF05684">
    <property type="entry name" value="DUF819"/>
    <property type="match status" value="2"/>
</dbReference>
<feature type="transmembrane region" description="Helical" evidence="6">
    <location>
        <begin position="262"/>
        <end position="284"/>
    </location>
</feature>
<evidence type="ECO:0000313" key="9">
    <source>
        <dbReference type="Proteomes" id="UP000827721"/>
    </source>
</evidence>
<feature type="transmembrane region" description="Helical" evidence="6">
    <location>
        <begin position="682"/>
        <end position="701"/>
    </location>
</feature>
<accession>A0ABQ8HGB5</accession>
<feature type="transmembrane region" description="Helical" evidence="6">
    <location>
        <begin position="97"/>
        <end position="118"/>
    </location>
</feature>
<keyword evidence="5 6" id="KW-0472">Membrane</keyword>
<sequence length="1788" mass="199207">MSMASVTSPPIPYLHVSPFTSRHYLLSLPTRLPITTLVSPSISSKNRHRVRIRPVEVRSQSQLRHPIISPDDHWGMWTALFAAGAFGLWSEKTKIGSMVSAALVSTLVGLAASNLGMIPYEAPAYSMFLEYLLPVSVPLLLFRADLRRVVRSAGTLLLAFLLGSVATIVGTVVAFLMVPMRSLGQDSWKIAAALMGSYIGGCKLSGSVVASYFWIRRYSILTSPRSSDMAAKSAVLLLYISGPLISINYVAISEALGVSPSVLAAGVAADNVICAIYFMVLFTLASKIPPEASSTDGDGMDTESDSEGNVAVLQTATALAISFAICKSASYVTKLCRIQGGNLPGVTAIVVTLATLFPTQFGYLAPAGDKLALVLMQVFFAVVGASGSIWNVINTAPSIFLFAVVQVTVHLAVILGFGKLFRFDLKLLLLASNANIGGPTTACAMATAKGWGSLVVPAILAGIFGIAIATFLGIGFGVMVLKHLTSSRLRISNRPVMVMSPLGIVTALELTFAAMFIALLIWSLANYLHVSFGNLHMHRAGEKVWQAKFRSVSLRLGYIGNTCWAFLFFPVTRGSSILPLVGLTSESSIKYHIWLGHLSNALFVLHTVGFVIYWGMTDQMVEILEWSKTYVSNLAGVIATVIAVVMWVTSIPRVRRKMFEVFFYAHYLYILYIIFYVLHVGAAYFCMILPGIFLFVVDRYLRFLQSRKRARLLSARLLPCGAVELNFSRRLCYNPTSILFVNVPSISKLQWHPFTVISIANMEQDKLSILCKVEGSWTQKLYQQISSSVDRLQVSVEGPYGPTSHFLRHESLVMVSGGSGIAPFISIIREIIFQSTQQNSQVPSIHLVCVFKNFADLSMLDLLLPISSTPPEISKVKLQIDAFVTRETQQPETENTQKKVIQSVWFKPNPSDSPISPALGPDSWLWLCLIITSSFVMFLLLLGIVTRYYIYPIEYKGIEVYHYSYKCLWDMFLVCVCVCMASSAVFLWRKKQINAMEGKQVQNLEVSMTPAATSPASSWFCGEGDRELESLPRQSLVQATQVHFGERPNLKKAREDGNPYNFEDNVACSVSGVAFDLGSVANQALPSNMDTKTDNQAQLYIFRRTRTSHGNYLRISSRPVLVMAPLGIVTALELTFAAMFIALLIWSLANYLHFSFGHLHIHKAGEKVWQAKFRSVSLRLGYIGNTCWAFLFFPVTRGSSILPLVGLTSESSVKYHIWLGHLSNALFALHTLGFVIYWGMTDQMVEILKWSNKYVSNFAGVIAIVIAMAMWVTSIPRFRRKKFEVFYYAHYLYIIYIIFYVLHVGAAYFCMILPGIFLFIIDRYLRFIQSRKQARLLSARLLPCGAIELNFSKSHGLYYNPASILFVNMPSISKLQWHPFTVISNANMEQDKLSILVKVDGSWTQKLYQQISSSSDRLQASVEGPYGPTSSQFLRHETLVMVSGGSGIAPFISIIREIISQSTQQDSLQVPSIHLICVFKNFADLSMLDLLLPLSNPPTEISKLNLQIDAYVTREKQQPETENTQKLLIQSVSFKPNPSDSPISPALGQDSWLWLCLIITSSFVMFLLLLGIVTRYYIYPIEYKGIEVYHHSYKCLWDMFLVCVCVCMASSAVFLWRKKQINDMEGKQVQNLEVSMTMSSGSSWFCGEGDRELESLPHQSLVQATKVHFVERPNLKKLLFDIKGSDVGVLVCGPKKMRHEVAKICSSGLADNLYFESISFNWEEKNSRNFDSIWKRPAMVRGPLGIVSWIELSFLSMFIALLAWSSSSYFSRMFQHITQQASQEGVQV</sequence>
<dbReference type="InterPro" id="IPR050369">
    <property type="entry name" value="RBOH/FRE"/>
</dbReference>
<feature type="transmembrane region" description="Helical" evidence="6">
    <location>
        <begin position="971"/>
        <end position="988"/>
    </location>
</feature>
<evidence type="ECO:0000256" key="1">
    <source>
        <dbReference type="ARBA" id="ARBA00004141"/>
    </source>
</evidence>
<dbReference type="Proteomes" id="UP000827721">
    <property type="component" value="Unassembled WGS sequence"/>
</dbReference>
<dbReference type="SFLD" id="SFLDG01168">
    <property type="entry name" value="Ferric_reductase_subgroup_(FRE"/>
    <property type="match status" value="2"/>
</dbReference>
<keyword evidence="3 6" id="KW-1133">Transmembrane helix</keyword>
<gene>
    <name evidence="8" type="ORF">JRO89_XS11G0200700</name>
</gene>
<dbReference type="PROSITE" id="PS51384">
    <property type="entry name" value="FAD_FR"/>
    <property type="match status" value="2"/>
</dbReference>
<dbReference type="PANTHER" id="PTHR11972">
    <property type="entry name" value="NADPH OXIDASE"/>
    <property type="match status" value="1"/>
</dbReference>
<dbReference type="InterPro" id="IPR039261">
    <property type="entry name" value="FNR_nucleotide-bd"/>
</dbReference>
<dbReference type="SFLD" id="SFLDS00052">
    <property type="entry name" value="Ferric_Reductase_Domain"/>
    <property type="match status" value="2"/>
</dbReference>
<dbReference type="InterPro" id="IPR008537">
    <property type="entry name" value="DUF819"/>
</dbReference>
<feature type="transmembrane region" description="Helical" evidence="6">
    <location>
        <begin position="1552"/>
        <end position="1579"/>
    </location>
</feature>
<feature type="transmembrane region" description="Helical" evidence="6">
    <location>
        <begin position="634"/>
        <end position="651"/>
    </location>
</feature>